<evidence type="ECO:0000256" key="2">
    <source>
        <dbReference type="SAM" id="MobiDB-lite"/>
    </source>
</evidence>
<dbReference type="EMBL" id="RDQH01000327">
    <property type="protein sequence ID" value="RXI08236.1"/>
    <property type="molecule type" value="Genomic_DNA"/>
</dbReference>
<feature type="compositionally biased region" description="Polar residues" evidence="2">
    <location>
        <begin position="13"/>
        <end position="28"/>
    </location>
</feature>
<keyword evidence="1" id="KW-0407">Ion channel</keyword>
<dbReference type="PANTHER" id="PTHR45651">
    <property type="entry name" value="CYCLIC NUCLEOTIDE-GATED ION CHANNEL 15-RELATED-RELATED"/>
    <property type="match status" value="1"/>
</dbReference>
<comment type="caution">
    <text evidence="4">The sequence shown here is derived from an EMBL/GenBank/DDBJ whole genome shotgun (WGS) entry which is preliminary data.</text>
</comment>
<keyword evidence="5" id="KW-1185">Reference proteome</keyword>
<feature type="transmembrane region" description="Helical" evidence="3">
    <location>
        <begin position="84"/>
        <end position="105"/>
    </location>
</feature>
<organism evidence="4 5">
    <name type="scientific">Malus domestica</name>
    <name type="common">Apple</name>
    <name type="synonym">Pyrus malus</name>
    <dbReference type="NCBI Taxonomy" id="3750"/>
    <lineage>
        <taxon>Eukaryota</taxon>
        <taxon>Viridiplantae</taxon>
        <taxon>Streptophyta</taxon>
        <taxon>Embryophyta</taxon>
        <taxon>Tracheophyta</taxon>
        <taxon>Spermatophyta</taxon>
        <taxon>Magnoliopsida</taxon>
        <taxon>eudicotyledons</taxon>
        <taxon>Gunneridae</taxon>
        <taxon>Pentapetalae</taxon>
        <taxon>rosids</taxon>
        <taxon>fabids</taxon>
        <taxon>Rosales</taxon>
        <taxon>Rosaceae</taxon>
        <taxon>Amygdaloideae</taxon>
        <taxon>Maleae</taxon>
        <taxon>Malus</taxon>
    </lineage>
</organism>
<evidence type="ECO:0000313" key="4">
    <source>
        <dbReference type="EMBL" id="RXI08236.1"/>
    </source>
</evidence>
<accession>A0A498KL93</accession>
<dbReference type="GO" id="GO:0016020">
    <property type="term" value="C:membrane"/>
    <property type="evidence" value="ECO:0007669"/>
    <property type="project" value="UniProtKB-SubCell"/>
</dbReference>
<protein>
    <recommendedName>
        <fullName evidence="6">Ion transport domain-containing protein</fullName>
    </recommendedName>
</protein>
<dbReference type="AlphaFoldDB" id="A0A498KL93"/>
<dbReference type="Proteomes" id="UP000290289">
    <property type="component" value="Chromosome 1"/>
</dbReference>
<evidence type="ECO:0000313" key="5">
    <source>
        <dbReference type="Proteomes" id="UP000290289"/>
    </source>
</evidence>
<gene>
    <name evidence="4" type="ORF">DVH24_022380</name>
</gene>
<dbReference type="PANTHER" id="PTHR45651:SF68">
    <property type="entry name" value="ION TRANSPORT DOMAIN-CONTAINING PROTEIN"/>
    <property type="match status" value="1"/>
</dbReference>
<evidence type="ECO:0008006" key="6">
    <source>
        <dbReference type="Google" id="ProtNLM"/>
    </source>
</evidence>
<feature type="transmembrane region" description="Helical" evidence="3">
    <location>
        <begin position="50"/>
        <end position="72"/>
    </location>
</feature>
<proteinExistence type="predicted"/>
<keyword evidence="3" id="KW-0472">Membrane</keyword>
<keyword evidence="1" id="KW-0406">Ion transport</keyword>
<feature type="region of interest" description="Disordered" evidence="2">
    <location>
        <begin position="1"/>
        <end position="32"/>
    </location>
</feature>
<name>A0A498KL93_MALDO</name>
<keyword evidence="3" id="KW-0812">Transmembrane</keyword>
<keyword evidence="3" id="KW-1133">Transmembrane helix</keyword>
<dbReference type="GO" id="GO:0034220">
    <property type="term" value="P:monoatomic ion transmembrane transport"/>
    <property type="evidence" value="ECO:0007669"/>
    <property type="project" value="UniProtKB-KW"/>
</dbReference>
<evidence type="ECO:0000256" key="1">
    <source>
        <dbReference type="ARBA" id="ARBA00023303"/>
    </source>
</evidence>
<reference evidence="4 5" key="1">
    <citation type="submission" date="2018-10" db="EMBL/GenBank/DDBJ databases">
        <title>A high-quality apple genome assembly.</title>
        <authorList>
            <person name="Hu J."/>
        </authorList>
    </citation>
    <scope>NUCLEOTIDE SEQUENCE [LARGE SCALE GENOMIC DNA]</scope>
    <source>
        <strain evidence="5">cv. HFTH1</strain>
        <tissue evidence="4">Young leaf</tissue>
    </source>
</reference>
<evidence type="ECO:0000256" key="3">
    <source>
        <dbReference type="SAM" id="Phobius"/>
    </source>
</evidence>
<sequence>MNPREEEIIEIPSSPNRNPAATTGQSSADIDYGKYRPSNSSSEFFAGNDVFLLMLGLAVSVDPLFFYIPILNKDMKCIRLDKKLTPVVLSLLLFTYIFYVLDIIFQLRAIHEAVRREDQAARREDGIAKGWSRSYVFIRSFAKIMRGSRSMRMFLNFLLVLQYMTRVLRFDDFRKKLEKDITKTSLAAMHGKTSRLAAMHGKTCLQLQVMMEGVLQALVIPLAMGAFSKEFYGEELLQAWASIERTFFRLTKNARCCTEVEGFTLTIKDMERSREKNTRRELSYMNEGRMSYKLGCVWYADGTERNGTGRDGTGRNGTGRDGTKV</sequence>
<keyword evidence="1" id="KW-0813">Transport</keyword>